<evidence type="ECO:0000256" key="3">
    <source>
        <dbReference type="PROSITE-ProRule" id="PRU00473"/>
    </source>
</evidence>
<dbReference type="GO" id="GO:0016020">
    <property type="term" value="C:membrane"/>
    <property type="evidence" value="ECO:0007669"/>
    <property type="project" value="UniProtKB-UniRule"/>
</dbReference>
<accession>A0A538UC02</accession>
<dbReference type="Gene3D" id="2.40.160.20">
    <property type="match status" value="1"/>
</dbReference>
<dbReference type="PANTHER" id="PTHR10199:SF100">
    <property type="entry name" value="THROMBOSPONDIN, ISOFORM A"/>
    <property type="match status" value="1"/>
</dbReference>
<gene>
    <name evidence="6" type="ORF">E6K80_00265</name>
</gene>
<feature type="compositionally biased region" description="Basic and acidic residues" evidence="4">
    <location>
        <begin position="266"/>
        <end position="276"/>
    </location>
</feature>
<keyword evidence="2" id="KW-0106">Calcium</keyword>
<dbReference type="GO" id="GO:0007155">
    <property type="term" value="P:cell adhesion"/>
    <property type="evidence" value="ECO:0007669"/>
    <property type="project" value="InterPro"/>
</dbReference>
<dbReference type="CDD" id="cd07185">
    <property type="entry name" value="OmpA_C-like"/>
    <property type="match status" value="1"/>
</dbReference>
<dbReference type="Gene3D" id="3.30.1330.60">
    <property type="entry name" value="OmpA-like domain"/>
    <property type="match status" value="1"/>
</dbReference>
<evidence type="ECO:0000256" key="2">
    <source>
        <dbReference type="ARBA" id="ARBA00022837"/>
    </source>
</evidence>
<evidence type="ECO:0000259" key="5">
    <source>
        <dbReference type="PROSITE" id="PS51123"/>
    </source>
</evidence>
<feature type="region of interest" description="Disordered" evidence="4">
    <location>
        <begin position="266"/>
        <end position="319"/>
    </location>
</feature>
<dbReference type="PANTHER" id="PTHR10199">
    <property type="entry name" value="THROMBOSPONDIN"/>
    <property type="match status" value="1"/>
</dbReference>
<dbReference type="PROSITE" id="PS51123">
    <property type="entry name" value="OMPA_2"/>
    <property type="match status" value="1"/>
</dbReference>
<name>A0A538UC02_UNCEI</name>
<dbReference type="Pfam" id="PF00691">
    <property type="entry name" value="OmpA"/>
    <property type="match status" value="1"/>
</dbReference>
<dbReference type="InterPro" id="IPR036737">
    <property type="entry name" value="OmpA-like_sf"/>
</dbReference>
<dbReference type="InterPro" id="IPR006665">
    <property type="entry name" value="OmpA-like"/>
</dbReference>
<evidence type="ECO:0000256" key="1">
    <source>
        <dbReference type="ARBA" id="ARBA00022729"/>
    </source>
</evidence>
<dbReference type="AlphaFoldDB" id="A0A538UC02"/>
<dbReference type="SUPFAM" id="SSF103647">
    <property type="entry name" value="TSP type-3 repeat"/>
    <property type="match status" value="2"/>
</dbReference>
<dbReference type="EMBL" id="VBPA01000007">
    <property type="protein sequence ID" value="TMQ73380.1"/>
    <property type="molecule type" value="Genomic_DNA"/>
</dbReference>
<dbReference type="InterPro" id="IPR028974">
    <property type="entry name" value="TSP_type-3_rpt"/>
</dbReference>
<comment type="caution">
    <text evidence="6">The sequence shown here is derived from an EMBL/GenBank/DDBJ whole genome shotgun (WGS) entry which is preliminary data.</text>
</comment>
<dbReference type="InterPro" id="IPR003367">
    <property type="entry name" value="Thrombospondin_3-like_rpt"/>
</dbReference>
<dbReference type="Pfam" id="PF13505">
    <property type="entry name" value="OMP_b-brl"/>
    <property type="match status" value="1"/>
</dbReference>
<evidence type="ECO:0000256" key="4">
    <source>
        <dbReference type="SAM" id="MobiDB-lite"/>
    </source>
</evidence>
<dbReference type="InterPro" id="IPR011250">
    <property type="entry name" value="OMP/PagP_B-barrel"/>
</dbReference>
<dbReference type="Gene3D" id="4.10.1080.10">
    <property type="entry name" value="TSP type-3 repeat"/>
    <property type="match status" value="2"/>
</dbReference>
<sequence length="503" mass="53667">MSAVRRLLVPMALGTATAVWDAAPIRAEVEGVHVRVFPWAAYGDYSRDVNLQNEPMYGGSVGLGFGRWLGVDAHVGFTTTQTVHGFTPYAVRSPAPPARDVAVTNSGADLIVNVAPAGWGTPYLLAGWQEARLSYVNRDSVRQPRSESGPEVGAGIALHLMPRLSIRAEVRDAVWTFPQGTPAPAGTDPVHDLFYVAGLELAIGGVGHGDADQDGIPNGRDKCPGTPLGTRVDANGCPIDSDADGIADGIDQCPDTPRGAQIDARGCPRDSDHDGVADGIDQCPGTPNGTQVDARGCPRDSDGDGVPDEVDQCSDTPPGTRVDARGCALVPDADNDGVPDAADRCPYTHPHAKVDARGCPLDLGARELELIRSGHIVERNIEFQPGSTAILPESEAIVSEIGDILIQRPRLQIEVGVHMDARGSEALDLDLSRRRARAVLDDLLLKFPQLGKAGYTFRGYRDGPPVAGKRGGSPEATHRRVEFKVLNMEELRIERGQRQLQSR</sequence>
<organism evidence="6 7">
    <name type="scientific">Eiseniibacteriota bacterium</name>
    <dbReference type="NCBI Taxonomy" id="2212470"/>
    <lineage>
        <taxon>Bacteria</taxon>
        <taxon>Candidatus Eiseniibacteriota</taxon>
    </lineage>
</organism>
<dbReference type="Proteomes" id="UP000319836">
    <property type="component" value="Unassembled WGS sequence"/>
</dbReference>
<reference evidence="6 7" key="1">
    <citation type="journal article" date="2019" name="Nat. Microbiol.">
        <title>Mediterranean grassland soil C-N compound turnover is dependent on rainfall and depth, and is mediated by genomically divergent microorganisms.</title>
        <authorList>
            <person name="Diamond S."/>
            <person name="Andeer P.F."/>
            <person name="Li Z."/>
            <person name="Crits-Christoph A."/>
            <person name="Burstein D."/>
            <person name="Anantharaman K."/>
            <person name="Lane K.R."/>
            <person name="Thomas B.C."/>
            <person name="Pan C."/>
            <person name="Northen T.R."/>
            <person name="Banfield J.F."/>
        </authorList>
    </citation>
    <scope>NUCLEOTIDE SEQUENCE [LARGE SCALE GENOMIC DNA]</scope>
    <source>
        <strain evidence="6">WS_10</strain>
    </source>
</reference>
<evidence type="ECO:0000313" key="6">
    <source>
        <dbReference type="EMBL" id="TMQ73380.1"/>
    </source>
</evidence>
<protein>
    <submittedName>
        <fullName evidence="6">OmpA family protein</fullName>
    </submittedName>
</protein>
<feature type="compositionally biased region" description="Acidic residues" evidence="4">
    <location>
        <begin position="303"/>
        <end position="312"/>
    </location>
</feature>
<keyword evidence="1" id="KW-0732">Signal</keyword>
<feature type="domain" description="OmpA-like" evidence="5">
    <location>
        <begin position="372"/>
        <end position="489"/>
    </location>
</feature>
<dbReference type="GO" id="GO:0005509">
    <property type="term" value="F:calcium ion binding"/>
    <property type="evidence" value="ECO:0007669"/>
    <property type="project" value="InterPro"/>
</dbReference>
<keyword evidence="3" id="KW-0472">Membrane</keyword>
<dbReference type="SUPFAM" id="SSF103088">
    <property type="entry name" value="OmpA-like"/>
    <property type="match status" value="1"/>
</dbReference>
<dbReference type="SUPFAM" id="SSF56925">
    <property type="entry name" value="OMPA-like"/>
    <property type="match status" value="1"/>
</dbReference>
<dbReference type="Pfam" id="PF02412">
    <property type="entry name" value="TSP_3"/>
    <property type="match status" value="4"/>
</dbReference>
<dbReference type="InterPro" id="IPR027385">
    <property type="entry name" value="Beta-barrel_OMP"/>
</dbReference>
<evidence type="ECO:0000313" key="7">
    <source>
        <dbReference type="Proteomes" id="UP000319836"/>
    </source>
</evidence>
<proteinExistence type="predicted"/>